<dbReference type="Gene3D" id="3.40.190.170">
    <property type="entry name" value="Bacterial extracellular solute-binding protein, family 7"/>
    <property type="match status" value="1"/>
</dbReference>
<keyword evidence="6" id="KW-1185">Reference proteome</keyword>
<dbReference type="NCBIfam" id="NF037995">
    <property type="entry name" value="TRAP_S1"/>
    <property type="match status" value="1"/>
</dbReference>
<dbReference type="RefSeq" id="WP_161422841.1">
    <property type="nucleotide sequence ID" value="NZ_JARWMY010000006.1"/>
</dbReference>
<evidence type="ECO:0000313" key="6">
    <source>
        <dbReference type="Proteomes" id="UP000448235"/>
    </source>
</evidence>
<dbReference type="EMBL" id="WUTS01000001">
    <property type="protein sequence ID" value="NAW12333.1"/>
    <property type="molecule type" value="Genomic_DNA"/>
</dbReference>
<evidence type="ECO:0000313" key="5">
    <source>
        <dbReference type="EMBL" id="NAW12333.1"/>
    </source>
</evidence>
<feature type="chain" id="PRO_5030575358" description="TRAP transporter substrate-binding protein DctP" evidence="4">
    <location>
        <begin position="27"/>
        <end position="336"/>
    </location>
</feature>
<dbReference type="InterPro" id="IPR018389">
    <property type="entry name" value="DctP_fam"/>
</dbReference>
<dbReference type="GO" id="GO:0055085">
    <property type="term" value="P:transmembrane transport"/>
    <property type="evidence" value="ECO:0007669"/>
    <property type="project" value="InterPro"/>
</dbReference>
<evidence type="ECO:0000256" key="2">
    <source>
        <dbReference type="ARBA" id="ARBA00022448"/>
    </source>
</evidence>
<organism evidence="5 6">
    <name type="scientific">Halomonas icarae</name>
    <dbReference type="NCBI Taxonomy" id="2691040"/>
    <lineage>
        <taxon>Bacteria</taxon>
        <taxon>Pseudomonadati</taxon>
        <taxon>Pseudomonadota</taxon>
        <taxon>Gammaproteobacteria</taxon>
        <taxon>Oceanospirillales</taxon>
        <taxon>Halomonadaceae</taxon>
        <taxon>Halomonas</taxon>
    </lineage>
</organism>
<evidence type="ECO:0000256" key="3">
    <source>
        <dbReference type="ARBA" id="ARBA00022729"/>
    </source>
</evidence>
<dbReference type="AlphaFoldDB" id="A0A7X5AM59"/>
<feature type="signal peptide" evidence="4">
    <location>
        <begin position="1"/>
        <end position="26"/>
    </location>
</feature>
<keyword evidence="3 4" id="KW-0732">Signal</keyword>
<name>A0A7X5AM59_9GAMM</name>
<proteinExistence type="inferred from homology"/>
<protein>
    <recommendedName>
        <fullName evidence="7">TRAP transporter substrate-binding protein DctP</fullName>
    </recommendedName>
</protein>
<evidence type="ECO:0000256" key="4">
    <source>
        <dbReference type="SAM" id="SignalP"/>
    </source>
</evidence>
<dbReference type="PANTHER" id="PTHR33376:SF7">
    <property type="entry name" value="C4-DICARBOXYLATE-BINDING PROTEIN DCTB"/>
    <property type="match status" value="1"/>
</dbReference>
<keyword evidence="2" id="KW-0813">Transport</keyword>
<dbReference type="Pfam" id="PF03480">
    <property type="entry name" value="DctP"/>
    <property type="match status" value="1"/>
</dbReference>
<dbReference type="InterPro" id="IPR038404">
    <property type="entry name" value="TRAP_DctP_sf"/>
</dbReference>
<gene>
    <name evidence="5" type="ORF">GRB80_05705</name>
</gene>
<sequence>MTTSPSRWLPLALAVALGGVSLGAQAATSLRLSTLFAPDESGTQAAEELAARVAERTEGEVTIDVYPASQLGDWTEVHAQLMQGAVDMAIQPLSTNVNPQMAIAWFPYLAPTYAEAREAYSANGYVADLVGDMIDEQNLALLGVYPAGMGGAGFAAEVPSPKDPDAEQGLRVRVWPGGTTHRTMMERLGFEVATVPWAELYTSMQTGVVDGQIGGTAEMTMANFADITETWVQYNDHLELAWIVINQQSLTRLAPEYQEVVRDVAQEITMERFEEVQAADQAQLESMREAGITVVTFSDEELTQFADVVRQDVWPEIADELGEEVMQRLEAAVAAD</sequence>
<accession>A0A7X5AM59</accession>
<comment type="caution">
    <text evidence="5">The sequence shown here is derived from an EMBL/GenBank/DDBJ whole genome shotgun (WGS) entry which is preliminary data.</text>
</comment>
<evidence type="ECO:0000256" key="1">
    <source>
        <dbReference type="ARBA" id="ARBA00009023"/>
    </source>
</evidence>
<evidence type="ECO:0008006" key="7">
    <source>
        <dbReference type="Google" id="ProtNLM"/>
    </source>
</evidence>
<dbReference type="Proteomes" id="UP000448235">
    <property type="component" value="Unassembled WGS sequence"/>
</dbReference>
<reference evidence="5 6" key="1">
    <citation type="submission" date="2019-12" db="EMBL/GenBank/DDBJ databases">
        <title>Draft genome sequencing of Halomonas icarensis D1-1.</title>
        <authorList>
            <person name="Pandiyan K."/>
            <person name="Kushwaha P."/>
            <person name="Gowdham M."/>
            <person name="Chakdar H."/>
            <person name="Singh A."/>
            <person name="Kumar M."/>
            <person name="Saxena A.K."/>
        </authorList>
    </citation>
    <scope>NUCLEOTIDE SEQUENCE [LARGE SCALE GENOMIC DNA]</scope>
    <source>
        <strain evidence="5 6">D1-1</strain>
    </source>
</reference>
<dbReference type="PANTHER" id="PTHR33376">
    <property type="match status" value="1"/>
</dbReference>
<dbReference type="SUPFAM" id="SSF53850">
    <property type="entry name" value="Periplasmic binding protein-like II"/>
    <property type="match status" value="1"/>
</dbReference>
<comment type="similarity">
    <text evidence="1">Belongs to the bacterial solute-binding protein 7 family.</text>
</comment>